<dbReference type="PANTHER" id="PTHR11188">
    <property type="entry name" value="ARRESTIN DOMAIN CONTAINING PROTEIN"/>
    <property type="match status" value="1"/>
</dbReference>
<evidence type="ECO:0000256" key="1">
    <source>
        <dbReference type="ARBA" id="ARBA00005298"/>
    </source>
</evidence>
<dbReference type="InterPro" id="IPR011021">
    <property type="entry name" value="Arrestin-like_N"/>
</dbReference>
<reference evidence="5" key="1">
    <citation type="submission" date="2005-10" db="EMBL/GenBank/DDBJ databases">
        <authorList>
            <person name="Loftus B.J."/>
            <person name="Nene V.M."/>
            <person name="Hannick L.I."/>
            <person name="Bidwell S."/>
            <person name="Haas B."/>
            <person name="Amedeo P."/>
            <person name="Orvis J."/>
            <person name="Wortman J.R."/>
            <person name="White O.R."/>
            <person name="Salzberg S."/>
            <person name="Shumway M."/>
            <person name="Koo H."/>
            <person name="Zhao Y."/>
            <person name="Holmes M."/>
            <person name="Miller J."/>
            <person name="Schatz M."/>
            <person name="Pop M."/>
            <person name="Pai G."/>
            <person name="Utterback T."/>
            <person name="Rogers Y.-H."/>
            <person name="Kravitz S."/>
            <person name="Fraser C.M."/>
        </authorList>
    </citation>
    <scope>NUCLEOTIDE SEQUENCE</scope>
    <source>
        <strain evidence="5">Liverpool</strain>
    </source>
</reference>
<dbReference type="InterPro" id="IPR014756">
    <property type="entry name" value="Ig_E-set"/>
</dbReference>
<name>Q16ZK2_AEDAE</name>
<feature type="region of interest" description="Disordered" evidence="3">
    <location>
        <begin position="1"/>
        <end position="47"/>
    </location>
</feature>
<dbReference type="InterPro" id="IPR050357">
    <property type="entry name" value="Arrestin_domain-protein"/>
</dbReference>
<feature type="region of interest" description="Disordered" evidence="3">
    <location>
        <begin position="72"/>
        <end position="92"/>
    </location>
</feature>
<evidence type="ECO:0000313" key="6">
    <source>
        <dbReference type="Proteomes" id="UP000682892"/>
    </source>
</evidence>
<gene>
    <name evidence="5" type="ORF">AaeL_AAEL008180</name>
</gene>
<dbReference type="PhylomeDB" id="Q16ZK2"/>
<dbReference type="PANTHER" id="PTHR11188:SF176">
    <property type="entry name" value="ARRESTIN DOMAIN-CONTAINING PROTEIN 1"/>
    <property type="match status" value="1"/>
</dbReference>
<evidence type="ECO:0000256" key="2">
    <source>
        <dbReference type="ARBA" id="ARBA00022606"/>
    </source>
</evidence>
<dbReference type="GO" id="GO:0005737">
    <property type="term" value="C:cytoplasm"/>
    <property type="evidence" value="ECO:0007669"/>
    <property type="project" value="TreeGrafter"/>
</dbReference>
<organism evidence="5 6">
    <name type="scientific">Aedes aegypti</name>
    <name type="common">Yellowfever mosquito</name>
    <name type="synonym">Culex aegypti</name>
    <dbReference type="NCBI Taxonomy" id="7159"/>
    <lineage>
        <taxon>Eukaryota</taxon>
        <taxon>Metazoa</taxon>
        <taxon>Ecdysozoa</taxon>
        <taxon>Arthropoda</taxon>
        <taxon>Hexapoda</taxon>
        <taxon>Insecta</taxon>
        <taxon>Pterygota</taxon>
        <taxon>Neoptera</taxon>
        <taxon>Endopterygota</taxon>
        <taxon>Diptera</taxon>
        <taxon>Nematocera</taxon>
        <taxon>Culicoidea</taxon>
        <taxon>Culicidae</taxon>
        <taxon>Culicinae</taxon>
        <taxon>Aedini</taxon>
        <taxon>Aedes</taxon>
        <taxon>Stegomyia</taxon>
    </lineage>
</organism>
<proteinExistence type="inferred from homology"/>
<sequence length="426" mass="48063">MSRGPHYYQAPDPSPTVKEMHKTKSNPTHQRSEERSNIQQIPNPLTTLQLPSNYSLEQQQFQSKSKGFGFYKTDRQEDTSTPSHQVPDTLHSTVDLPIFPGVRTLKMIPTDSKETRSSRQDIHSADNLFERNFRSPNPVQYPSSKTDSTELRLRLIRSRFRSPKRTTMKHQVHLPKPYDVLLKIRVNRGNFMPAGGYTYGFACPLPDSIPSSYNSTNGHIRYSLTATLERPWKASKVHSISLGIIRQLDLNTEILLPIKAEHTKSLGCWPCLPSGSLVLSVQIPTNGFVPGQIIPALIQVSSRRHVTIRKVTTVLIQQTTFSARWPKARQRIESVVVSKNVSPGIRLPDGGVLAEDNLQVPWVQPTSRCSKVIKISYELKVALELDSWLMLDRHAVISVPIVIGTIAERDADLSDGESVHVWMRDD</sequence>
<dbReference type="VEuPathDB" id="VectorBase:AAEL008180"/>
<dbReference type="HOGENOM" id="CLU_644389_0_0_1"/>
<dbReference type="EMBL" id="CH477489">
    <property type="protein sequence ID" value="EAT40072.1"/>
    <property type="molecule type" value="Genomic_DNA"/>
</dbReference>
<dbReference type="GO" id="GO:0015031">
    <property type="term" value="P:protein transport"/>
    <property type="evidence" value="ECO:0007669"/>
    <property type="project" value="TreeGrafter"/>
</dbReference>
<dbReference type="STRING" id="7159.Q16ZK2"/>
<dbReference type="Proteomes" id="UP000682892">
    <property type="component" value="Chromosome 3"/>
</dbReference>
<dbReference type="SUPFAM" id="SSF81296">
    <property type="entry name" value="E set domains"/>
    <property type="match status" value="2"/>
</dbReference>
<feature type="compositionally biased region" description="Polar residues" evidence="3">
    <location>
        <begin position="37"/>
        <end position="47"/>
    </location>
</feature>
<dbReference type="AlphaFoldDB" id="Q16ZK2"/>
<dbReference type="Pfam" id="PF00339">
    <property type="entry name" value="Arrestin_N"/>
    <property type="match status" value="1"/>
</dbReference>
<dbReference type="Pfam" id="PF02752">
    <property type="entry name" value="Arrestin_C"/>
    <property type="match status" value="1"/>
</dbReference>
<feature type="compositionally biased region" description="Polar residues" evidence="3">
    <location>
        <begin position="79"/>
        <end position="92"/>
    </location>
</feature>
<protein>
    <submittedName>
        <fullName evidence="5">AAEL008180-PA</fullName>
    </submittedName>
</protein>
<comment type="similarity">
    <text evidence="1">Belongs to the arrestin family.</text>
</comment>
<feature type="domain" description="Arrestin C-terminal-like" evidence="4">
    <location>
        <begin position="273"/>
        <end position="408"/>
    </location>
</feature>
<dbReference type="PaxDb" id="7159-AAEL008180-PA"/>
<accession>Q16ZK2</accession>
<dbReference type="InterPro" id="IPR014752">
    <property type="entry name" value="Arrestin-like_C"/>
</dbReference>
<evidence type="ECO:0000313" key="5">
    <source>
        <dbReference type="EMBL" id="EAT40072.1"/>
    </source>
</evidence>
<reference evidence="5" key="3">
    <citation type="submission" date="2012-09" db="EMBL/GenBank/DDBJ databases">
        <authorList>
            <consortium name="VectorBase"/>
        </authorList>
    </citation>
    <scope>NUCLEOTIDE SEQUENCE</scope>
    <source>
        <strain evidence="5">Liverpool</strain>
    </source>
</reference>
<dbReference type="SMART" id="SM01017">
    <property type="entry name" value="Arrestin_C"/>
    <property type="match status" value="1"/>
</dbReference>
<dbReference type="Gene3D" id="2.60.40.640">
    <property type="match status" value="2"/>
</dbReference>
<dbReference type="eggNOG" id="KOG3780">
    <property type="taxonomic scope" value="Eukaryota"/>
</dbReference>
<evidence type="ECO:0000259" key="4">
    <source>
        <dbReference type="SMART" id="SM01017"/>
    </source>
</evidence>
<evidence type="ECO:0000256" key="3">
    <source>
        <dbReference type="SAM" id="MobiDB-lite"/>
    </source>
</evidence>
<reference evidence="5" key="2">
    <citation type="journal article" date="2007" name="Science">
        <title>Genome sequence of Aedes aegypti, a major arbovirus vector.</title>
        <authorList>
            <person name="Nene V."/>
            <person name="Wortman J.R."/>
            <person name="Lawson D."/>
            <person name="Haas B."/>
            <person name="Kodira C."/>
            <person name="Tu Z.J."/>
            <person name="Loftus B."/>
            <person name="Xi Z."/>
            <person name="Megy K."/>
            <person name="Grabherr M."/>
            <person name="Ren Q."/>
            <person name="Zdobnov E.M."/>
            <person name="Lobo N.F."/>
            <person name="Campbell K.S."/>
            <person name="Brown S.E."/>
            <person name="Bonaldo M.F."/>
            <person name="Zhu J."/>
            <person name="Sinkins S.P."/>
            <person name="Hogenkamp D.G."/>
            <person name="Amedeo P."/>
            <person name="Arensburger P."/>
            <person name="Atkinson P.W."/>
            <person name="Bidwell S."/>
            <person name="Biedler J."/>
            <person name="Birney E."/>
            <person name="Bruggner R.V."/>
            <person name="Costas J."/>
            <person name="Coy M.R."/>
            <person name="Crabtree J."/>
            <person name="Crawford M."/>
            <person name="Debruyn B."/>
            <person name="Decaprio D."/>
            <person name="Eiglmeier K."/>
            <person name="Eisenstadt E."/>
            <person name="El-Dorry H."/>
            <person name="Gelbart W.M."/>
            <person name="Gomes S.L."/>
            <person name="Hammond M."/>
            <person name="Hannick L.I."/>
            <person name="Hogan J.R."/>
            <person name="Holmes M.H."/>
            <person name="Jaffe D."/>
            <person name="Johnston J.S."/>
            <person name="Kennedy R.C."/>
            <person name="Koo H."/>
            <person name="Kravitz S."/>
            <person name="Kriventseva E.V."/>
            <person name="Kulp D."/>
            <person name="Labutti K."/>
            <person name="Lee E."/>
            <person name="Li S."/>
            <person name="Lovin D.D."/>
            <person name="Mao C."/>
            <person name="Mauceli E."/>
            <person name="Menck C.F."/>
            <person name="Miller J.R."/>
            <person name="Montgomery P."/>
            <person name="Mori A."/>
            <person name="Nascimento A.L."/>
            <person name="Naveira H.F."/>
            <person name="Nusbaum C."/>
            <person name="O'leary S."/>
            <person name="Orvis J."/>
            <person name="Pertea M."/>
            <person name="Quesneville H."/>
            <person name="Reidenbach K.R."/>
            <person name="Rogers Y.H."/>
            <person name="Roth C.W."/>
            <person name="Schneider J.R."/>
            <person name="Schatz M."/>
            <person name="Shumway M."/>
            <person name="Stanke M."/>
            <person name="Stinson E.O."/>
            <person name="Tubio J.M."/>
            <person name="Vanzee J.P."/>
            <person name="Verjovski-Almeida S."/>
            <person name="Werner D."/>
            <person name="White O."/>
            <person name="Wyder S."/>
            <person name="Zeng Q."/>
            <person name="Zhao Q."/>
            <person name="Zhao Y."/>
            <person name="Hill C.A."/>
            <person name="Raikhel A.S."/>
            <person name="Soares M.B."/>
            <person name="Knudson D.L."/>
            <person name="Lee N.H."/>
            <person name="Galagan J."/>
            <person name="Salzberg S.L."/>
            <person name="Paulsen I.T."/>
            <person name="Dimopoulos G."/>
            <person name="Collins F.H."/>
            <person name="Birren B."/>
            <person name="Fraser-Liggett C.M."/>
            <person name="Severson D.W."/>
        </authorList>
    </citation>
    <scope>NUCLEOTIDE SEQUENCE [LARGE SCALE GENOMIC DNA]</scope>
    <source>
        <strain evidence="5">Liverpool</strain>
    </source>
</reference>
<keyword evidence="2" id="KW-0716">Sensory transduction</keyword>
<dbReference type="InterPro" id="IPR011022">
    <property type="entry name" value="Arrestin_C-like"/>
</dbReference>